<dbReference type="RefSeq" id="WP_176239290.1">
    <property type="nucleotide sequence ID" value="NZ_AP024412.1"/>
</dbReference>
<gene>
    <name evidence="1" type="ORF">MPAN_015370</name>
</gene>
<evidence type="ECO:0000313" key="1">
    <source>
        <dbReference type="EMBL" id="BCR36644.1"/>
    </source>
</evidence>
<dbReference type="AlphaFoldDB" id="A0A7U9TKU7"/>
<protein>
    <submittedName>
        <fullName evidence="1">Uncharacterized protein</fullName>
    </submittedName>
</protein>
<name>A0A7U9TKU7_9MOLU</name>
<accession>A0A7U9TKU7</accession>
<sequence length="136" mass="15875">MGFKDLFTMFKTDTSKKFKFSVILSLVAFVVMLIVFMQGYISVNQEYTYNLDNHMTIIYLSFVAGMLAFMIRNYSKHRFFKGTFLILVKIIVLLIAAYFLYVLNFQRLILPFLYINDTLFILANAVSITFIKLILG</sequence>
<dbReference type="KEGG" id="manr:MPAN_015370"/>
<dbReference type="EMBL" id="AP024412">
    <property type="protein sequence ID" value="BCR36644.1"/>
    <property type="molecule type" value="Genomic_DNA"/>
</dbReference>
<dbReference type="Proteomes" id="UP000620133">
    <property type="component" value="Chromosome"/>
</dbReference>
<reference evidence="1" key="1">
    <citation type="submission" date="2021-01" db="EMBL/GenBank/DDBJ databases">
        <title>Draft genome sequence of Acholeplasmataceae bacterium strain Mahy22.</title>
        <authorList>
            <person name="Watanabe M."/>
            <person name="Kojima H."/>
            <person name="Fukui M."/>
        </authorList>
    </citation>
    <scope>NUCLEOTIDE SEQUENCE</scope>
    <source>
        <strain evidence="1">Mahy22</strain>
    </source>
</reference>
<evidence type="ECO:0000313" key="2">
    <source>
        <dbReference type="Proteomes" id="UP000620133"/>
    </source>
</evidence>
<proteinExistence type="predicted"/>
<organism evidence="1 2">
    <name type="scientific">Mariniplasma anaerobium</name>
    <dbReference type="NCBI Taxonomy" id="2735436"/>
    <lineage>
        <taxon>Bacteria</taxon>
        <taxon>Bacillati</taxon>
        <taxon>Mycoplasmatota</taxon>
        <taxon>Mollicutes</taxon>
        <taxon>Acholeplasmatales</taxon>
        <taxon>Acholeplasmataceae</taxon>
        <taxon>Mariniplasma</taxon>
    </lineage>
</organism>
<keyword evidence="2" id="KW-1185">Reference proteome</keyword>